<sequence length="92" mass="10617">MTIEIPKDARKEAIASIERYFQENMEEKIGNIAAGALLGFFLEEIGPLVYNQGVADVQERLQARIMEVDIEVHEDPFTYWRKYERAAKGRAK</sequence>
<dbReference type="RefSeq" id="WP_116607643.1">
    <property type="nucleotide sequence ID" value="NZ_JAVDXT010000003.1"/>
</dbReference>
<name>A0ABU2CC61_9BURK</name>
<dbReference type="Pfam" id="PF09932">
    <property type="entry name" value="DUF2164"/>
    <property type="match status" value="1"/>
</dbReference>
<dbReference type="Proteomes" id="UP001180487">
    <property type="component" value="Unassembled WGS sequence"/>
</dbReference>
<evidence type="ECO:0000313" key="1">
    <source>
        <dbReference type="EMBL" id="MDR7378812.1"/>
    </source>
</evidence>
<evidence type="ECO:0000313" key="2">
    <source>
        <dbReference type="Proteomes" id="UP001180487"/>
    </source>
</evidence>
<keyword evidence="2" id="KW-1185">Reference proteome</keyword>
<reference evidence="1 2" key="1">
    <citation type="submission" date="2023-07" db="EMBL/GenBank/DDBJ databases">
        <title>Sorghum-associated microbial communities from plants grown in Nebraska, USA.</title>
        <authorList>
            <person name="Schachtman D."/>
        </authorList>
    </citation>
    <scope>NUCLEOTIDE SEQUENCE [LARGE SCALE GENOMIC DNA]</scope>
    <source>
        <strain evidence="1 2">BE313</strain>
    </source>
</reference>
<dbReference type="EMBL" id="JAVDXT010000003">
    <property type="protein sequence ID" value="MDR7378812.1"/>
    <property type="molecule type" value="Genomic_DNA"/>
</dbReference>
<proteinExistence type="predicted"/>
<dbReference type="InterPro" id="IPR018680">
    <property type="entry name" value="DUF2164"/>
</dbReference>
<accession>A0ABU2CC61</accession>
<gene>
    <name evidence="1" type="ORF">J2X19_003506</name>
</gene>
<organism evidence="1 2">
    <name type="scientific">Rhodoferax ferrireducens</name>
    <dbReference type="NCBI Taxonomy" id="192843"/>
    <lineage>
        <taxon>Bacteria</taxon>
        <taxon>Pseudomonadati</taxon>
        <taxon>Pseudomonadota</taxon>
        <taxon>Betaproteobacteria</taxon>
        <taxon>Burkholderiales</taxon>
        <taxon>Comamonadaceae</taxon>
        <taxon>Rhodoferax</taxon>
    </lineage>
</organism>
<protein>
    <submittedName>
        <fullName evidence="1">Uncharacterized protein (DUF2164 family)</fullName>
    </submittedName>
</protein>
<comment type="caution">
    <text evidence="1">The sequence shown here is derived from an EMBL/GenBank/DDBJ whole genome shotgun (WGS) entry which is preliminary data.</text>
</comment>